<keyword evidence="1" id="KW-0472">Membrane</keyword>
<evidence type="ECO:0000256" key="1">
    <source>
        <dbReference type="SAM" id="Phobius"/>
    </source>
</evidence>
<feature type="transmembrane region" description="Helical" evidence="1">
    <location>
        <begin position="21"/>
        <end position="40"/>
    </location>
</feature>
<comment type="caution">
    <text evidence="2">The sequence shown here is derived from an EMBL/GenBank/DDBJ whole genome shotgun (WGS) entry which is preliminary data.</text>
</comment>
<dbReference type="AlphaFoldDB" id="A0A6M0RHV3"/>
<name>A0A6M0RHV3_9CYAN</name>
<evidence type="ECO:0000313" key="2">
    <source>
        <dbReference type="EMBL" id="NEZ55500.1"/>
    </source>
</evidence>
<keyword evidence="1" id="KW-1133">Transmembrane helix</keyword>
<evidence type="ECO:0000313" key="3">
    <source>
        <dbReference type="Proteomes" id="UP000481033"/>
    </source>
</evidence>
<reference evidence="2 3" key="1">
    <citation type="journal article" date="2020" name="Microb. Ecol.">
        <title>Ecogenomics of the Marine Benthic Filamentous Cyanobacterium Adonisia.</title>
        <authorList>
            <person name="Walter J.M."/>
            <person name="Coutinho F.H."/>
            <person name="Leomil L."/>
            <person name="Hargreaves P.I."/>
            <person name="Campeao M.E."/>
            <person name="Vieira V.V."/>
            <person name="Silva B.S."/>
            <person name="Fistarol G.O."/>
            <person name="Salomon P.S."/>
            <person name="Sawabe T."/>
            <person name="Mino S."/>
            <person name="Hosokawa M."/>
            <person name="Miyashita H."/>
            <person name="Maruyama F."/>
            <person name="van Verk M.C."/>
            <person name="Dutilh B.E."/>
            <person name="Thompson C.C."/>
            <person name="Thompson F.L."/>
        </authorList>
    </citation>
    <scope>NUCLEOTIDE SEQUENCE [LARGE SCALE GENOMIC DNA]</scope>
    <source>
        <strain evidence="2 3">CCMR0081</strain>
    </source>
</reference>
<accession>A0A6M0RHV3</accession>
<keyword evidence="1" id="KW-0812">Transmembrane</keyword>
<dbReference type="EMBL" id="QXHD01000004">
    <property type="protein sequence ID" value="NEZ55500.1"/>
    <property type="molecule type" value="Genomic_DNA"/>
</dbReference>
<dbReference type="RefSeq" id="WP_163697395.1">
    <property type="nucleotide sequence ID" value="NZ_QXHD01000004.1"/>
</dbReference>
<protein>
    <submittedName>
        <fullName evidence="2">Uncharacterized protein</fullName>
    </submittedName>
</protein>
<keyword evidence="3" id="KW-1185">Reference proteome</keyword>
<proteinExistence type="predicted"/>
<dbReference type="Proteomes" id="UP000481033">
    <property type="component" value="Unassembled WGS sequence"/>
</dbReference>
<organism evidence="2 3">
    <name type="scientific">Adonisia turfae CCMR0081</name>
    <dbReference type="NCBI Taxonomy" id="2292702"/>
    <lineage>
        <taxon>Bacteria</taxon>
        <taxon>Bacillati</taxon>
        <taxon>Cyanobacteriota</taxon>
        <taxon>Adonisia</taxon>
        <taxon>Adonisia turfae</taxon>
    </lineage>
</organism>
<sequence length="252" mass="27462">MAQRDDFYIGYAPVPPSVRRLLLWFIPVLVLCVLGLALIAPPLHFDQANPGQVINKSQVFEGLLLAEPSPHLLVPNPEAPDQPFKVYPLSGTNKMLPRPTVMENAGSWVKLQGTLIRRPPYEMLAARSAETIDIPAGAERVEEQTVSLGEFAIAGEIVDGKCYPGIMKPGRTKTHRACAIRCISGGVPPVFRAGSKNGQSLYFLLSDLKGEAVNSRVLNMVADPIKITGEVMQYGDSFILKADPATYERLPA</sequence>
<gene>
    <name evidence="2" type="ORF">DXZ20_07395</name>
</gene>